<dbReference type="GO" id="GO:0005737">
    <property type="term" value="C:cytoplasm"/>
    <property type="evidence" value="ECO:0007669"/>
    <property type="project" value="InterPro"/>
</dbReference>
<dbReference type="PRINTS" id="PR00785">
    <property type="entry name" value="NCTRNSLOCATR"/>
</dbReference>
<protein>
    <submittedName>
        <fullName evidence="11">Circadian locomoter output cycles protein kaput isoform X1</fullName>
    </submittedName>
</protein>
<feature type="compositionally biased region" description="Low complexity" evidence="7">
    <location>
        <begin position="211"/>
        <end position="220"/>
    </location>
</feature>
<sequence length="1028" mass="116240">MATLWREQQEQVYLHPQQHQTLHPGIMAEQTHHHHHRSTAITNITTMDLPVPSNPRASRNMAEKQRRDNLNTNISAMATLVPTVAESPRKMDKISILRLAAAFLRMRYTVGRGTLDFLPRELGELDLEKYIVDNLIESGGFFIVITTTGKIVYVSRQVQEHLGHTQADLLGHSLYTFIHPKDHEELTKNLTPDEMQGLVSSSTPHITDGVNDNSNSSEDSTTPKNDRKQFREQRRGFELRMLHHTASRREHTRYEWFEISGMLRLADACKNSDSNPNRTKHREITSTSNDIVFVGVARLLMRRPITKISIIDANKDEYITRHLVDGRIIYCDHRISVVAGYLSEEVSGMSAFGFMHMDDRIWAMVALRQMYDRAETCGSSCYRLTSKTGESIYLRTHGYLEVDKDSQIAVSFVCINTLVSEEEGIKLMNQMKKRFSATISETMRAMIQNGDDASIDLGSDSQHSRSSVEDPSQLEDAITYLVSDLSSPLPEDRLTASLMPNEQYVKAAMISQHLPPAAAQARKLGIKKINHYLMVQGKGNRNQKQESKANNNKHDSKERQDKSKPPEEKITLREVTKQHNLHDNSQDNQSSPQMNSIITTKESTVETYISTQRESGMSHLEASQNVNILSPTAAVKVSTNVSNSHNLCKIKVERNIDTSTVDSYISAQQDSGISHFEVSQNVDILSPTAAIKNPKNVSSSHNLCKIKVERNIDTPTVDSYISAQQDSGISHFEVSQNVDILSPTAAIKNPKNVSSSHNLCKIKVEHNIDAYTHQQKPVMDYVENNVDNNITSDSKNLPLKRIYSDEDTNTSCSKKRHSNVPYASSDSSDDQQNVSCKSFIDQEFSELSSDFNQYNNINPQSINVAESPNSILNDVVVDYQQVDSSVPFISPHLDDEFNRLQDLKDDPLLNPGLGTNPDIIMKIIDDLRYVPILENPFNETQVQQLPDNNIINKEIKRKHLQLMNSIALQESELNNIERDLKNPVLRAKRESLTPQMGSIQAEHNKQKQILETLQQDHMQINIKHNIGV</sequence>
<gene>
    <name evidence="11" type="primary">LOC100647695</name>
</gene>
<dbReference type="InterPro" id="IPR011598">
    <property type="entry name" value="bHLH_dom"/>
</dbReference>
<dbReference type="Pfam" id="PF14598">
    <property type="entry name" value="PAS_11"/>
    <property type="match status" value="1"/>
</dbReference>
<dbReference type="SMART" id="SM00091">
    <property type="entry name" value="PAS"/>
    <property type="match status" value="2"/>
</dbReference>
<evidence type="ECO:0000313" key="11">
    <source>
        <dbReference type="RefSeq" id="XP_003396669.2"/>
    </source>
</evidence>
<feature type="region of interest" description="Disordered" evidence="7">
    <location>
        <begin position="452"/>
        <end position="473"/>
    </location>
</feature>
<dbReference type="Gene3D" id="3.30.450.20">
    <property type="entry name" value="PAS domain"/>
    <property type="match status" value="2"/>
</dbReference>
<dbReference type="InterPro" id="IPR036638">
    <property type="entry name" value="HLH_DNA-bd_sf"/>
</dbReference>
<evidence type="ECO:0000256" key="3">
    <source>
        <dbReference type="ARBA" id="ARBA00023015"/>
    </source>
</evidence>
<feature type="domain" description="PAS" evidence="8">
    <location>
        <begin position="142"/>
        <end position="202"/>
    </location>
</feature>
<dbReference type="InterPro" id="IPR050933">
    <property type="entry name" value="Circadian_TF"/>
</dbReference>
<dbReference type="OrthoDB" id="7788762at2759"/>
<dbReference type="PROSITE" id="PS50112">
    <property type="entry name" value="PAS"/>
    <property type="match status" value="2"/>
</dbReference>
<evidence type="ECO:0000313" key="10">
    <source>
        <dbReference type="Proteomes" id="UP000835206"/>
    </source>
</evidence>
<feature type="compositionally biased region" description="Basic and acidic residues" evidence="7">
    <location>
        <begin position="543"/>
        <end position="569"/>
    </location>
</feature>
<dbReference type="GO" id="GO:0045944">
    <property type="term" value="P:positive regulation of transcription by RNA polymerase II"/>
    <property type="evidence" value="ECO:0007669"/>
    <property type="project" value="UniProtKB-ARBA"/>
</dbReference>
<dbReference type="CDD" id="cd00130">
    <property type="entry name" value="PAS"/>
    <property type="match status" value="2"/>
</dbReference>
<keyword evidence="10" id="KW-1185">Reference proteome</keyword>
<dbReference type="GO" id="GO:0003677">
    <property type="term" value="F:DNA binding"/>
    <property type="evidence" value="ECO:0007669"/>
    <property type="project" value="UniProtKB-KW"/>
</dbReference>
<proteinExistence type="predicted"/>
<evidence type="ECO:0000256" key="1">
    <source>
        <dbReference type="ARBA" id="ARBA00004123"/>
    </source>
</evidence>
<name>A0A9B0F3Q9_BOMTE</name>
<keyword evidence="6" id="KW-0539">Nucleus</keyword>
<organism evidence="10 11">
    <name type="scientific">Bombus terrestris</name>
    <name type="common">Buff-tailed bumblebee</name>
    <name type="synonym">Apis terrestris</name>
    <dbReference type="NCBI Taxonomy" id="30195"/>
    <lineage>
        <taxon>Eukaryota</taxon>
        <taxon>Metazoa</taxon>
        <taxon>Ecdysozoa</taxon>
        <taxon>Arthropoda</taxon>
        <taxon>Hexapoda</taxon>
        <taxon>Insecta</taxon>
        <taxon>Pterygota</taxon>
        <taxon>Neoptera</taxon>
        <taxon>Endopterygota</taxon>
        <taxon>Hymenoptera</taxon>
        <taxon>Apocrita</taxon>
        <taxon>Aculeata</taxon>
        <taxon>Apoidea</taxon>
        <taxon>Anthophila</taxon>
        <taxon>Apidae</taxon>
        <taxon>Bombus</taxon>
        <taxon>Bombus</taxon>
    </lineage>
</organism>
<dbReference type="NCBIfam" id="TIGR00229">
    <property type="entry name" value="sensory_box"/>
    <property type="match status" value="1"/>
</dbReference>
<dbReference type="GeneID" id="100647695"/>
<dbReference type="SUPFAM" id="SSF55785">
    <property type="entry name" value="PYP-like sensor domain (PAS domain)"/>
    <property type="match status" value="2"/>
</dbReference>
<keyword evidence="3" id="KW-0805">Transcription regulation</keyword>
<keyword evidence="5" id="KW-0804">Transcription</keyword>
<feature type="region of interest" description="Disordered" evidence="7">
    <location>
        <begin position="537"/>
        <end position="569"/>
    </location>
</feature>
<feature type="region of interest" description="Disordered" evidence="7">
    <location>
        <begin position="195"/>
        <end position="231"/>
    </location>
</feature>
<dbReference type="GO" id="GO:0005667">
    <property type="term" value="C:transcription regulator complex"/>
    <property type="evidence" value="ECO:0007669"/>
    <property type="project" value="InterPro"/>
</dbReference>
<reference evidence="11" key="1">
    <citation type="submission" date="2025-08" db="UniProtKB">
        <authorList>
            <consortium name="RefSeq"/>
        </authorList>
    </citation>
    <scope>IDENTIFICATION</scope>
</reference>
<dbReference type="CDD" id="cd11391">
    <property type="entry name" value="bHLH_PAS"/>
    <property type="match status" value="1"/>
</dbReference>
<keyword evidence="4" id="KW-0238">DNA-binding</keyword>
<dbReference type="RefSeq" id="XP_003396669.2">
    <property type="nucleotide sequence ID" value="XM_003396621.4"/>
</dbReference>
<dbReference type="PANTHER" id="PTHR23042">
    <property type="entry name" value="CIRCADIAN PROTEIN CLOCK/ARNT/BMAL/PAS"/>
    <property type="match status" value="1"/>
</dbReference>
<dbReference type="InterPro" id="IPR001067">
    <property type="entry name" value="Nuc_translocat"/>
</dbReference>
<dbReference type="InterPro" id="IPR035965">
    <property type="entry name" value="PAS-like_dom_sf"/>
</dbReference>
<accession>A0A9B0F3Q9</accession>
<dbReference type="GO" id="GO:0046983">
    <property type="term" value="F:protein dimerization activity"/>
    <property type="evidence" value="ECO:0007669"/>
    <property type="project" value="InterPro"/>
</dbReference>
<dbReference type="Pfam" id="PF00989">
    <property type="entry name" value="PAS"/>
    <property type="match status" value="1"/>
</dbReference>
<dbReference type="Proteomes" id="UP000835206">
    <property type="component" value="Chromosome 7"/>
</dbReference>
<feature type="domain" description="BHLH" evidence="9">
    <location>
        <begin position="54"/>
        <end position="107"/>
    </location>
</feature>
<dbReference type="GO" id="GO:0003700">
    <property type="term" value="F:DNA-binding transcription factor activity"/>
    <property type="evidence" value="ECO:0007669"/>
    <property type="project" value="InterPro"/>
</dbReference>
<dbReference type="SMART" id="SM00353">
    <property type="entry name" value="HLH"/>
    <property type="match status" value="1"/>
</dbReference>
<comment type="subcellular location">
    <subcellularLocation>
        <location evidence="1">Nucleus</location>
    </subcellularLocation>
</comment>
<evidence type="ECO:0000256" key="2">
    <source>
        <dbReference type="ARBA" id="ARBA00022737"/>
    </source>
</evidence>
<dbReference type="KEGG" id="bter:100647695"/>
<keyword evidence="2" id="KW-0677">Repeat</keyword>
<feature type="domain" description="PAS" evidence="8">
    <location>
        <begin position="325"/>
        <end position="374"/>
    </location>
</feature>
<dbReference type="Pfam" id="PF00010">
    <property type="entry name" value="HLH"/>
    <property type="match status" value="1"/>
</dbReference>
<dbReference type="AlphaFoldDB" id="A0A9B0F3Q9"/>
<dbReference type="InterPro" id="IPR000014">
    <property type="entry name" value="PAS"/>
</dbReference>
<feature type="region of interest" description="Disordered" evidence="7">
    <location>
        <begin position="806"/>
        <end position="832"/>
    </location>
</feature>
<evidence type="ECO:0000256" key="6">
    <source>
        <dbReference type="ARBA" id="ARBA00023242"/>
    </source>
</evidence>
<dbReference type="PROSITE" id="PS50888">
    <property type="entry name" value="BHLH"/>
    <property type="match status" value="1"/>
</dbReference>
<evidence type="ECO:0000259" key="9">
    <source>
        <dbReference type="PROSITE" id="PS50888"/>
    </source>
</evidence>
<evidence type="ECO:0000256" key="5">
    <source>
        <dbReference type="ARBA" id="ARBA00023163"/>
    </source>
</evidence>
<dbReference type="Gene3D" id="4.10.280.10">
    <property type="entry name" value="Helix-loop-helix DNA-binding domain"/>
    <property type="match status" value="1"/>
</dbReference>
<evidence type="ECO:0000259" key="8">
    <source>
        <dbReference type="PROSITE" id="PS50112"/>
    </source>
</evidence>
<evidence type="ECO:0000256" key="7">
    <source>
        <dbReference type="SAM" id="MobiDB-lite"/>
    </source>
</evidence>
<dbReference type="SUPFAM" id="SSF47459">
    <property type="entry name" value="HLH, helix-loop-helix DNA-binding domain"/>
    <property type="match status" value="1"/>
</dbReference>
<dbReference type="GO" id="GO:0005634">
    <property type="term" value="C:nucleus"/>
    <property type="evidence" value="ECO:0007669"/>
    <property type="project" value="UniProtKB-SubCell"/>
</dbReference>
<evidence type="ECO:0000256" key="4">
    <source>
        <dbReference type="ARBA" id="ARBA00023125"/>
    </source>
</evidence>
<dbReference type="InterPro" id="IPR013767">
    <property type="entry name" value="PAS_fold"/>
</dbReference>